<feature type="compositionally biased region" description="Polar residues" evidence="1">
    <location>
        <begin position="45"/>
        <end position="58"/>
    </location>
</feature>
<evidence type="ECO:0000313" key="3">
    <source>
        <dbReference type="EMBL" id="CAB77873.1"/>
    </source>
</evidence>
<feature type="compositionally biased region" description="Polar residues" evidence="1">
    <location>
        <begin position="73"/>
        <end position="90"/>
    </location>
</feature>
<reference evidence="3" key="5">
    <citation type="submission" date="2000-03" db="EMBL/GenBank/DDBJ databases">
        <authorList>
            <person name="EU Arabidopsis sequencing project"/>
        </authorList>
    </citation>
    <scope>NUCLEOTIDE SEQUENCE</scope>
</reference>
<organism evidence="2">
    <name type="scientific">Arabidopsis thaliana</name>
    <name type="common">Mouse-ear cress</name>
    <dbReference type="NCBI Taxonomy" id="3702"/>
    <lineage>
        <taxon>Eukaryota</taxon>
        <taxon>Viridiplantae</taxon>
        <taxon>Streptophyta</taxon>
        <taxon>Embryophyta</taxon>
        <taxon>Tracheophyta</taxon>
        <taxon>Spermatophyta</taxon>
        <taxon>Magnoliopsida</taxon>
        <taxon>eudicotyledons</taxon>
        <taxon>Gunneridae</taxon>
        <taxon>Pentapetalae</taxon>
        <taxon>rosids</taxon>
        <taxon>malvids</taxon>
        <taxon>Brassicales</taxon>
        <taxon>Brassicaceae</taxon>
        <taxon>Camelineae</taxon>
        <taxon>Arabidopsis</taxon>
    </lineage>
</organism>
<dbReference type="PIR" id="T01469">
    <property type="entry name" value="T01469"/>
</dbReference>
<reference evidence="3" key="6">
    <citation type="submission" date="2000-03" db="EMBL/GenBank/DDBJ databases">
        <authorList>
            <person name="Lamar B."/>
            <person name="Stoneking T."/>
            <person name="Stumpf J."/>
            <person name="Mewes H.W."/>
            <person name="Lemcke K."/>
            <person name="Mayer K.F.X."/>
        </authorList>
    </citation>
    <scope>NUCLEOTIDE SEQUENCE</scope>
</reference>
<dbReference type="EMBL" id="AF075598">
    <property type="protein sequence ID" value="AAC28207.1"/>
    <property type="molecule type" value="Genomic_DNA"/>
</dbReference>
<feature type="region of interest" description="Disordered" evidence="1">
    <location>
        <begin position="1"/>
        <end position="90"/>
    </location>
</feature>
<feature type="compositionally biased region" description="Polar residues" evidence="1">
    <location>
        <begin position="235"/>
        <end position="252"/>
    </location>
</feature>
<dbReference type="EMBL" id="AL161499">
    <property type="protein sequence ID" value="CAB77873.1"/>
    <property type="molecule type" value="Genomic_DNA"/>
</dbReference>
<feature type="region of interest" description="Disordered" evidence="1">
    <location>
        <begin position="235"/>
        <end position="255"/>
    </location>
</feature>
<dbReference type="PANTHER" id="PTHR33240">
    <property type="entry name" value="OS08G0508500 PROTEIN"/>
    <property type="match status" value="1"/>
</dbReference>
<name>O81436_ARATH</name>
<dbReference type="SUPFAM" id="SSF50630">
    <property type="entry name" value="Acid proteases"/>
    <property type="match status" value="1"/>
</dbReference>
<reference evidence="2" key="2">
    <citation type="submission" date="1998-07" db="EMBL/GenBank/DDBJ databases">
        <title>The sequence of A. thaliana T24H24.</title>
        <authorList>
            <person name="Courtney L."/>
            <person name="Stoneking T."/>
            <person name="Langston Y."/>
            <person name="Mead K."/>
        </authorList>
    </citation>
    <scope>NUCLEOTIDE SEQUENCE</scope>
</reference>
<protein>
    <submittedName>
        <fullName evidence="3">Putative transposon protein</fullName>
    </submittedName>
    <submittedName>
        <fullName evidence="2">T24H24.13 protein</fullName>
    </submittedName>
</protein>
<reference key="4">
    <citation type="journal article" date="1999" name="Nature">
        <title>Sequence and analysis of chromosome 4 of the plant Arabidopsis thaliana.</title>
        <authorList>
            <consortium name="EU"/>
            <consortium name="CSHL and WU Arabidopsis Sequencing Project"/>
            <person name="Mayer K."/>
            <person name="Schuller C."/>
            <person name="Wambutt R."/>
            <person name="Murphy G."/>
            <person name="Volckaert G."/>
            <person name="Pohl T."/>
            <person name="Dusterhoft A."/>
            <person name="Stiekema W."/>
            <person name="Entian K.D."/>
            <person name="Terryn N."/>
            <person name="Harris B."/>
            <person name="Ansorge W."/>
            <person name="Brandt P."/>
            <person name="Grivell L."/>
            <person name="Rieger M."/>
            <person name="Weichselgartner M."/>
            <person name="de Simone V."/>
            <person name="Obermaier B."/>
            <person name="Mache R."/>
            <person name="Muller M."/>
            <person name="Kreis M."/>
            <person name="Delseny M."/>
            <person name="Puigdomenech P."/>
            <person name="Watson M."/>
            <person name="Schmidtheini T."/>
            <person name="Reichert B."/>
            <person name="Portatelle D."/>
            <person name="Perez-Alonso M."/>
            <person name="Boutry M."/>
            <person name="Bancroft I."/>
            <person name="Vos P."/>
            <person name="Hoheisel J."/>
            <person name="Zimmermann W."/>
            <person name="Wedler H."/>
            <person name="Ridley P."/>
            <person name="Langham S.A."/>
            <person name="McCullagh B."/>
            <person name="Bilham L."/>
            <person name="Robben J."/>
            <person name="Van der Schueren J."/>
            <person name="Grymonprez B."/>
            <person name="Chuang Y.J."/>
            <person name="Vandenbussche F."/>
            <person name="Braeken M."/>
            <person name="Weltjens I."/>
            <person name="Voet M."/>
            <person name="Bastiaens I."/>
            <person name="Aert R."/>
            <person name="Defoor E."/>
            <person name="Weitzenegger T."/>
            <person name="Bothe G."/>
            <person name="Ramsperger U."/>
            <person name="Hilbert H."/>
            <person name="Braun M."/>
            <person name="Holzer E."/>
            <person name="Brandt A."/>
            <person name="Peters S."/>
            <person name="van Staveren M."/>
            <person name="Dirske W."/>
            <person name="Mooijman P."/>
            <person name="Klein Lankhorst R."/>
            <person name="Rose M."/>
            <person name="Hauf J."/>
            <person name="Kotter P."/>
            <person name="Berneiser S."/>
            <person name="Hempel S."/>
            <person name="Feldpausch M."/>
            <person name="Lamberth S."/>
            <person name="Van den Daele H."/>
            <person name="De Keyser A."/>
            <person name="Buysshaert C."/>
            <person name="Gielen J."/>
            <person name="Villarroel R."/>
            <person name="De Clercq R."/>
            <person name="Van Montagu M."/>
            <person name="Rogers J."/>
            <person name="Cronin A."/>
            <person name="Quail M."/>
            <person name="Bray-Allen S."/>
            <person name="Clark L."/>
            <person name="Doggett J."/>
            <person name="Hall S."/>
            <person name="Kay M."/>
            <person name="Lennard N."/>
            <person name="McLay K."/>
            <person name="Mayes R."/>
            <person name="Pettett A."/>
            <person name="Rajandream M.A."/>
            <person name="Lyne M."/>
            <person name="Benes V."/>
            <person name="Rechmann S."/>
            <person name="Borkova D."/>
            <person name="Blocker H."/>
            <person name="Scharfe M."/>
            <person name="Grimm M."/>
            <person name="Lohnert T.H."/>
            <person name="Dose S."/>
            <person name="de Haan M."/>
            <person name="Maarse A."/>
            <person name="Schafer M."/>
            <person name="Muller-Auer S."/>
            <person name="Gabel C."/>
            <person name="Fuchs M."/>
            <person name="Fartmann B."/>
            <person name="Granderath K."/>
            <person name="Dauner D."/>
            <person name="Herzl A."/>
            <person name="Neumann S."/>
            <person name="Argiriou A."/>
            <person name="Vitale D."/>
            <person name="Liguori R."/>
            <person name="Piravandi E."/>
            <person name="Massenet O."/>
            <person name="Quigley F."/>
            <person name="Clabauld G."/>
            <person name="Mundlein A."/>
            <person name="Felber R."/>
            <person name="Schnabl S."/>
            <person name="Hiller R."/>
            <person name="Schmidt W."/>
            <person name="Lecharny A."/>
            <person name="Aubourg S."/>
            <person name="Chefdor F."/>
            <person name="Cooke R."/>
            <person name="Berger C."/>
            <person name="Montfort A."/>
            <person name="Casacuberta E."/>
            <person name="Gibbons T."/>
            <person name="Weber N."/>
            <person name="Vandenbol M."/>
            <person name="Bargues M."/>
            <person name="Terol J."/>
            <person name="Torres A."/>
            <person name="Perez-Perez A."/>
            <person name="Purnelle B."/>
            <person name="Bent E."/>
            <person name="Johnson S."/>
            <person name="Tacon D."/>
            <person name="Jesse T."/>
            <person name="Heijnen L."/>
            <person name="Schwarz S."/>
            <person name="Scholler P."/>
            <person name="Heber S."/>
            <person name="Francs P."/>
            <person name="Bielke C."/>
            <person name="Frishman D."/>
            <person name="Haase D."/>
            <person name="Lemcke K."/>
            <person name="Mewes H.W."/>
            <person name="Stocker S."/>
            <person name="Zaccaria P."/>
            <person name="Bevan M."/>
            <person name="Wilson R.K."/>
            <person name="de la Bastide M."/>
            <person name="Habermann K."/>
            <person name="Parnell L."/>
            <person name="Dedhia N."/>
            <person name="Gnoj L."/>
            <person name="Schutz K."/>
            <person name="Huang E."/>
            <person name="Spiegel L."/>
            <person name="Sehkon M."/>
            <person name="Murray J."/>
            <person name="Sheet P."/>
            <person name="Cordes M."/>
            <person name="Abu-Threideh J."/>
            <person name="Stoneking T."/>
            <person name="Kalicki J."/>
            <person name="Graves T."/>
            <person name="Harmon G."/>
            <person name="Edwards J."/>
            <person name="Latreille P."/>
            <person name="Courtney L."/>
            <person name="Cloud J."/>
            <person name="Abbott A."/>
            <person name="Scott K."/>
            <person name="Johnson D."/>
            <person name="Minx P."/>
            <person name="Bentley D."/>
            <person name="Fulton B."/>
            <person name="Miller N."/>
            <person name="Greco T."/>
            <person name="Kemp K."/>
            <person name="Kramer J."/>
            <person name="Fulton L."/>
            <person name="Mardis E."/>
            <person name="Dante M."/>
            <person name="Pepin K."/>
            <person name="Hillier L."/>
            <person name="Nelson J."/>
            <person name="Spieth J."/>
            <person name="Ryan E."/>
            <person name="Andrews S."/>
            <person name="Geisel C."/>
            <person name="Layman D."/>
            <person name="Du H."/>
            <person name="Ali J."/>
            <person name="Berghoff A."/>
            <person name="Jones K."/>
            <person name="Drone K."/>
            <person name="Cotton M."/>
            <person name="Joshu C."/>
            <person name="Antonoiu B."/>
            <person name="Zidanic M."/>
            <person name="Strong C."/>
            <person name="Sun H."/>
            <person name="Lamar B."/>
            <person name="Yordan C."/>
            <person name="Ma P."/>
            <person name="Zhong J."/>
            <person name="Preston R."/>
            <person name="Vil D."/>
            <person name="Shekher M."/>
            <person name="Matero A."/>
            <person name="Shah R."/>
            <person name="Swaby I.K."/>
            <person name="O'Shaughnessy A."/>
            <person name="Rodriguez M."/>
            <person name="Hoffmann J."/>
            <person name="Till S."/>
            <person name="Granat S."/>
            <person name="Shohdy N."/>
            <person name="Hasegawa A."/>
            <person name="Hameed A."/>
            <person name="Lodhi M."/>
            <person name="Johnson A."/>
            <person name="Chen E."/>
            <person name="Marra M."/>
            <person name="Martienssen R."/>
            <person name="McCombie W.R."/>
        </authorList>
    </citation>
    <scope>NUCLEOTIDE SEQUENCE [LARGE SCALE GENOMIC DNA]</scope>
    <source>
        <strain>cv. Columbia</strain>
    </source>
</reference>
<dbReference type="InterPro" id="IPR021109">
    <property type="entry name" value="Peptidase_aspartic_dom_sf"/>
</dbReference>
<reference evidence="2" key="1">
    <citation type="submission" date="1998-07" db="EMBL/GenBank/DDBJ databases">
        <title>The A. thaliana Genome Sequencing Project.</title>
        <authorList>
            <person name="WashU"/>
        </authorList>
    </citation>
    <scope>NUCLEOTIDE SEQUENCE</scope>
</reference>
<feature type="compositionally biased region" description="Low complexity" evidence="1">
    <location>
        <begin position="1"/>
        <end position="12"/>
    </location>
</feature>
<feature type="region of interest" description="Disordered" evidence="1">
    <location>
        <begin position="410"/>
        <end position="457"/>
    </location>
</feature>
<reference evidence="2" key="3">
    <citation type="submission" date="1998-08" db="EMBL/GenBank/DDBJ databases">
        <authorList>
            <person name="Waterston R."/>
        </authorList>
    </citation>
    <scope>NUCLEOTIDE SEQUENCE</scope>
</reference>
<dbReference type="PANTHER" id="PTHR33240:SF15">
    <property type="entry name" value="GAG-PRO-LIKE PROTEIN"/>
    <property type="match status" value="1"/>
</dbReference>
<evidence type="ECO:0000256" key="1">
    <source>
        <dbReference type="SAM" id="MobiDB-lite"/>
    </source>
</evidence>
<proteinExistence type="predicted"/>
<accession>O81436</accession>
<evidence type="ECO:0000313" key="2">
    <source>
        <dbReference type="EMBL" id="AAC28207.1"/>
    </source>
</evidence>
<sequence length="681" mass="75161">MDPNSSNSSGSGLPVQIPNDDVTDGHLPTDLPPGAQVDVIHNSDPENISQNSNSSGSDKITPPPQTRGGKRNITIQPPNGDNPANLSNQVRPRPANELAELRAMIINLINLTKNQEIAHCNLAAIVGQERRDSTRMAHEVERDIAGKEVSPRETGIPAQVPIDLTGTVSPTDPTPRTRLDFAFLQAPANALVENLATENETSTTPAFPRLPAPPLLPMGCSPPRYTCTRNQTTASSFRIPGNSTQQRTSIANPPSVPQIPGSDFLNSPQAPVDPRNVVDMETFRNYAAQTNANMAQMHSRMHLAVSDAPDIDRVIEETRRTPFTDRIACFRLRDVERLRFPEYDGTSDPKAHLRSFRFAITRAYLTDEENEAAENESPELDLGKYCKYHKKRGYSTEECRAVKKLIAAGGKTKKGSNPKVETPPPDEQEEEQTPKQKKRERTPEGITTPPPAPHKKNMRFPLRLLKFCRSATEHLSPKRIDFIMGGSQLCNDSINSIKTHQRKADSYTKGKSPMMGPNHQITFWESETTDLNKPHDDALVIRIDVGNYELSHIMIDTGSSVDVLFYDAFKRMGHLDSELQGRKTPLTGFAGDTTFSLGTIQLPTIARGVRRLTSFLVVNKKAPFNAILGRPWLHAMKAVPSTYHQCIKFPSDKGIAVVSAANAAPENAIWAVTILSKRLTP</sequence>
<gene>
    <name evidence="2" type="primary">T24H24.13</name>
    <name evidence="3" type="ordered locus">At4g04050</name>
</gene>
<dbReference type="Gene3D" id="2.40.70.10">
    <property type="entry name" value="Acid Proteases"/>
    <property type="match status" value="1"/>
</dbReference>
<dbReference type="AlphaFoldDB" id="O81436"/>
<dbReference type="CDD" id="cd00303">
    <property type="entry name" value="retropepsin_like"/>
    <property type="match status" value="1"/>
</dbReference>